<name>A0A267FWD1_9PLAT</name>
<feature type="region of interest" description="Disordered" evidence="1">
    <location>
        <begin position="491"/>
        <end position="516"/>
    </location>
</feature>
<feature type="region of interest" description="Disordered" evidence="1">
    <location>
        <begin position="562"/>
        <end position="631"/>
    </location>
</feature>
<feature type="region of interest" description="Disordered" evidence="1">
    <location>
        <begin position="260"/>
        <end position="293"/>
    </location>
</feature>
<proteinExistence type="predicted"/>
<feature type="compositionally biased region" description="Polar residues" evidence="1">
    <location>
        <begin position="275"/>
        <end position="293"/>
    </location>
</feature>
<evidence type="ECO:0000313" key="2">
    <source>
        <dbReference type="EMBL" id="PAA77544.1"/>
    </source>
</evidence>
<accession>A0A267FWD1</accession>
<feature type="compositionally biased region" description="Gly residues" evidence="1">
    <location>
        <begin position="562"/>
        <end position="582"/>
    </location>
</feature>
<feature type="region of interest" description="Disordered" evidence="1">
    <location>
        <begin position="315"/>
        <end position="349"/>
    </location>
</feature>
<feature type="compositionally biased region" description="Basic and acidic residues" evidence="1">
    <location>
        <begin position="583"/>
        <end position="596"/>
    </location>
</feature>
<evidence type="ECO:0000256" key="1">
    <source>
        <dbReference type="SAM" id="MobiDB-lite"/>
    </source>
</evidence>
<evidence type="ECO:0000313" key="3">
    <source>
        <dbReference type="Proteomes" id="UP000215902"/>
    </source>
</evidence>
<feature type="compositionally biased region" description="Gly residues" evidence="1">
    <location>
        <begin position="499"/>
        <end position="508"/>
    </location>
</feature>
<sequence length="648" mass="68676">MSDWLAPGAAGGSASSPLLPTTFGVGGVSSGLGAGVVDHFDILDSAGGSGGVIGDGCLLMDDVGLGDEPEVLGLEAAALPAVEASENQCLLSEELYRLSRVRRVWKKESLELWALKDDAGYVLESRGGVFSQQFQRAQVRSWTELTGGGGDGRSSNSKRPAGRLKDRLVFAVRFIADSECSGAESQQPGVIGGGGAKWQRFRAVSVHQMYRWMLVLRRLFDDPTCPEPRPGLDFVSHGNERQEFQGRWDKCHPSMLDAQLSHEAHSSESRGSDTGRPSSRYQPTGQSQQPPSYESIMTQMKSCQVPAVFRQQEHTPPPLLAAGDGASQSRRRRRQEDDTFLPPHGPPVRWPLNLGEGEEFGLPEHVQHLWDFNLDRAVFVDHANKAVFYEDPRGADRATANDQLQQPCQQPTKYVIYREPEGRQSSTADILLSPENLSVLEAEKMAEAARSKPQLIVISSCGLNGVDGLKGEDGRDGHPGEEGMPACIAGGRGEDGGRGGDGGRGLNGEDGEAGEDGHSFHLLLSGNPASLRVSGGGLEEDCVDMGRDAIIFADLHGGRGGRGGAGGCGGHGGRGGGGGPGGRGEESRSGEGDRGGDGGCGGNGGTVSEDAGPLCREEDAEELNEEESKQALECTQVGGHCTERDTQF</sequence>
<dbReference type="Proteomes" id="UP000215902">
    <property type="component" value="Unassembled WGS sequence"/>
</dbReference>
<reference evidence="2 3" key="1">
    <citation type="submission" date="2017-06" db="EMBL/GenBank/DDBJ databases">
        <title>A platform for efficient transgenesis in Macrostomum lignano, a flatworm model organism for stem cell research.</title>
        <authorList>
            <person name="Berezikov E."/>
        </authorList>
    </citation>
    <scope>NUCLEOTIDE SEQUENCE [LARGE SCALE GENOMIC DNA]</scope>
    <source>
        <strain evidence="2">DV1</strain>
        <tissue evidence="2">Whole organism</tissue>
    </source>
</reference>
<keyword evidence="3" id="KW-1185">Reference proteome</keyword>
<dbReference type="EMBL" id="NIVC01000735">
    <property type="protein sequence ID" value="PAA77544.1"/>
    <property type="molecule type" value="Genomic_DNA"/>
</dbReference>
<protein>
    <submittedName>
        <fullName evidence="2">Uncharacterized protein</fullName>
    </submittedName>
</protein>
<dbReference type="STRING" id="282301.A0A267FWD1"/>
<comment type="caution">
    <text evidence="2">The sequence shown here is derived from an EMBL/GenBank/DDBJ whole genome shotgun (WGS) entry which is preliminary data.</text>
</comment>
<organism evidence="2 3">
    <name type="scientific">Macrostomum lignano</name>
    <dbReference type="NCBI Taxonomy" id="282301"/>
    <lineage>
        <taxon>Eukaryota</taxon>
        <taxon>Metazoa</taxon>
        <taxon>Spiralia</taxon>
        <taxon>Lophotrochozoa</taxon>
        <taxon>Platyhelminthes</taxon>
        <taxon>Rhabditophora</taxon>
        <taxon>Macrostomorpha</taxon>
        <taxon>Macrostomida</taxon>
        <taxon>Macrostomidae</taxon>
        <taxon>Macrostomum</taxon>
    </lineage>
</organism>
<dbReference type="AlphaFoldDB" id="A0A267FWD1"/>
<gene>
    <name evidence="2" type="ORF">BOX15_Mlig010679g2</name>
</gene>
<feature type="compositionally biased region" description="Basic and acidic residues" evidence="1">
    <location>
        <begin position="260"/>
        <end position="273"/>
    </location>
</feature>